<organism evidence="4 5">
    <name type="scientific">Necator americanus</name>
    <name type="common">Human hookworm</name>
    <dbReference type="NCBI Taxonomy" id="51031"/>
    <lineage>
        <taxon>Eukaryota</taxon>
        <taxon>Metazoa</taxon>
        <taxon>Ecdysozoa</taxon>
        <taxon>Nematoda</taxon>
        <taxon>Chromadorea</taxon>
        <taxon>Rhabditida</taxon>
        <taxon>Rhabditina</taxon>
        <taxon>Rhabditomorpha</taxon>
        <taxon>Strongyloidea</taxon>
        <taxon>Ancylostomatidae</taxon>
        <taxon>Bunostominae</taxon>
        <taxon>Necator</taxon>
    </lineage>
</organism>
<feature type="region of interest" description="Disordered" evidence="1">
    <location>
        <begin position="476"/>
        <end position="506"/>
    </location>
</feature>
<dbReference type="InterPro" id="IPR040676">
    <property type="entry name" value="DUF5641"/>
</dbReference>
<accession>W2TAE3</accession>
<evidence type="ECO:0000313" key="4">
    <source>
        <dbReference type="EMBL" id="ETN78564.1"/>
    </source>
</evidence>
<keyword evidence="2" id="KW-0472">Membrane</keyword>
<dbReference type="SUPFAM" id="SSF53098">
    <property type="entry name" value="Ribonuclease H-like"/>
    <property type="match status" value="1"/>
</dbReference>
<dbReference type="InterPro" id="IPR012337">
    <property type="entry name" value="RNaseH-like_sf"/>
</dbReference>
<dbReference type="InterPro" id="IPR036397">
    <property type="entry name" value="RNaseH_sf"/>
</dbReference>
<dbReference type="Gene3D" id="3.30.420.10">
    <property type="entry name" value="Ribonuclease H-like superfamily/Ribonuclease H"/>
    <property type="match status" value="1"/>
</dbReference>
<evidence type="ECO:0000256" key="1">
    <source>
        <dbReference type="SAM" id="MobiDB-lite"/>
    </source>
</evidence>
<dbReference type="GeneID" id="25350289"/>
<dbReference type="OMA" id="RWHEEYL"/>
<dbReference type="Pfam" id="PF18701">
    <property type="entry name" value="DUF5641"/>
    <property type="match status" value="1"/>
</dbReference>
<evidence type="ECO:0000259" key="3">
    <source>
        <dbReference type="PROSITE" id="PS50994"/>
    </source>
</evidence>
<sequence>MTMTMMFINNTRIAIAKRKGTKSQRLNCTQAATIALFRQAQLYNPISSEQKTNLRAYCDDETRLWRSRGRISNSSLSFDANNPVILPRQSWITKLYILHVHAEHKHTGTSQTLTILRQLVWIPQRRAEVRGVIKKFCFYCRREKAAPFQLSPFLDHPQERVKQPTFPFCNSAVDYLGPFNVENHPCTTKVWITLFTCLNTRAIYVDIASSLSAICFLQILRRFIATNGTPRWLLSDNAPAFVTVSNAMSSLTRREEQDVIDYCATHNIRFKFVAALAPRQGGVYERMIGIFKTSFKAAVRNRTLDFDEFFTLTKECEAIINCRPLTYVYSDIDSGFPLRPIDFLRPPSIIGSPRLAIEDQGDDEWKPQETQQDLLQDQWNSTITLLNRFWQRWHEEYLTSLRENFQHEHRQPRHTLSESPFEDQTVLVHDSTRPREEWKLGRIMNHSDHSATVKLPNGNTITRPLNLLYPLEIPPSKTAQATSPDATQTKATNDSRDIQRETTGKARTHPMILRSLARQLYITILATASIISIVSADFTAYNPPNTKCDKYQFSPNT</sequence>
<feature type="domain" description="Integrase catalytic" evidence="3">
    <location>
        <begin position="163"/>
        <end position="348"/>
    </location>
</feature>
<name>W2TAE3_NECAM</name>
<dbReference type="EMBL" id="KI659849">
    <property type="protein sequence ID" value="ETN78564.1"/>
    <property type="molecule type" value="Genomic_DNA"/>
</dbReference>
<dbReference type="GO" id="GO:0015074">
    <property type="term" value="P:DNA integration"/>
    <property type="evidence" value="ECO:0007669"/>
    <property type="project" value="InterPro"/>
</dbReference>
<keyword evidence="5" id="KW-1185">Reference proteome</keyword>
<dbReference type="PROSITE" id="PS50994">
    <property type="entry name" value="INTEGRASE"/>
    <property type="match status" value="1"/>
</dbReference>
<dbReference type="KEGG" id="nai:NECAME_10260"/>
<feature type="compositionally biased region" description="Polar residues" evidence="1">
    <location>
        <begin position="477"/>
        <end position="492"/>
    </location>
</feature>
<evidence type="ECO:0000313" key="5">
    <source>
        <dbReference type="Proteomes" id="UP000053676"/>
    </source>
</evidence>
<proteinExistence type="predicted"/>
<dbReference type="PANTHER" id="PTHR47331">
    <property type="entry name" value="PHD-TYPE DOMAIN-CONTAINING PROTEIN"/>
    <property type="match status" value="1"/>
</dbReference>
<dbReference type="CTD" id="25350289"/>
<dbReference type="OrthoDB" id="8019190at2759"/>
<feature type="compositionally biased region" description="Basic and acidic residues" evidence="1">
    <location>
        <begin position="493"/>
        <end position="504"/>
    </location>
</feature>
<feature type="transmembrane region" description="Helical" evidence="2">
    <location>
        <begin position="520"/>
        <end position="541"/>
    </location>
</feature>
<evidence type="ECO:0000256" key="2">
    <source>
        <dbReference type="SAM" id="Phobius"/>
    </source>
</evidence>
<dbReference type="GO" id="GO:0003676">
    <property type="term" value="F:nucleic acid binding"/>
    <property type="evidence" value="ECO:0007669"/>
    <property type="project" value="InterPro"/>
</dbReference>
<dbReference type="AlphaFoldDB" id="W2TAE3"/>
<reference evidence="5" key="1">
    <citation type="journal article" date="2014" name="Nat. Genet.">
        <title>Genome of the human hookworm Necator americanus.</title>
        <authorList>
            <person name="Tang Y.T."/>
            <person name="Gao X."/>
            <person name="Rosa B.A."/>
            <person name="Abubucker S."/>
            <person name="Hallsworth-Pepin K."/>
            <person name="Martin J."/>
            <person name="Tyagi R."/>
            <person name="Heizer E."/>
            <person name="Zhang X."/>
            <person name="Bhonagiri-Palsikar V."/>
            <person name="Minx P."/>
            <person name="Warren W.C."/>
            <person name="Wang Q."/>
            <person name="Zhan B."/>
            <person name="Hotez P.J."/>
            <person name="Sternberg P.W."/>
            <person name="Dougall A."/>
            <person name="Gaze S.T."/>
            <person name="Mulvenna J."/>
            <person name="Sotillo J."/>
            <person name="Ranganathan S."/>
            <person name="Rabelo E.M."/>
            <person name="Wilson R.K."/>
            <person name="Felgner P.L."/>
            <person name="Bethony J."/>
            <person name="Hawdon J.M."/>
            <person name="Gasser R.B."/>
            <person name="Loukas A."/>
            <person name="Mitreva M."/>
        </authorList>
    </citation>
    <scope>NUCLEOTIDE SEQUENCE [LARGE SCALE GENOMIC DNA]</scope>
</reference>
<protein>
    <recommendedName>
        <fullName evidence="3">Integrase catalytic domain-containing protein</fullName>
    </recommendedName>
</protein>
<dbReference type="InterPro" id="IPR001584">
    <property type="entry name" value="Integrase_cat-core"/>
</dbReference>
<gene>
    <name evidence="4" type="ORF">NECAME_10260</name>
</gene>
<dbReference type="Proteomes" id="UP000053676">
    <property type="component" value="Unassembled WGS sequence"/>
</dbReference>
<keyword evidence="2" id="KW-0812">Transmembrane</keyword>
<keyword evidence="2" id="KW-1133">Transmembrane helix</keyword>